<keyword evidence="2" id="KW-0812">Transmembrane</keyword>
<dbReference type="Proteomes" id="UP000020467">
    <property type="component" value="Unassembled WGS sequence"/>
</dbReference>
<keyword evidence="4" id="KW-1185">Reference proteome</keyword>
<gene>
    <name evidence="3" type="ORF">CFIO01_10128</name>
</gene>
<keyword evidence="2" id="KW-1133">Transmembrane helix</keyword>
<feature type="transmembrane region" description="Helical" evidence="2">
    <location>
        <begin position="295"/>
        <end position="318"/>
    </location>
</feature>
<accession>A0A010QL01</accession>
<keyword evidence="2" id="KW-0472">Membrane</keyword>
<evidence type="ECO:0000313" key="4">
    <source>
        <dbReference type="Proteomes" id="UP000020467"/>
    </source>
</evidence>
<dbReference type="AlphaFoldDB" id="A0A010QL01"/>
<dbReference type="eggNOG" id="ENOG502T34K">
    <property type="taxonomic scope" value="Eukaryota"/>
</dbReference>
<evidence type="ECO:0000313" key="3">
    <source>
        <dbReference type="EMBL" id="EXF77355.1"/>
    </source>
</evidence>
<sequence length="434" mass="49043">MPLRSKELLHYFFQAGYSLGPLPGNPDDCIASATSDADVLQNTILLSGLHYAWNKGDLFSFESTFVFQKIQSIRQVNSWLVATPREQDIMRCAKYISTLCFIECCLGNLDIAESHLKGLTTYLESQRAETHGQHITDDLEAERMNRYLILDYNVVHCLKSQSDDTLATYLTSSQGQKPRSNPGESAHSIHESHTHEASDQDLRLRALRMVPFFFGSVPQGRKPKNIDMYPIITALRNITKLADLRHSKASADVAPTTSWRAWGSGGPSELLFAVINAHTSSFADKIQLPSHGKQAFISSWSGFCVGVGMYMIAVLGIWNQGRPMEKQLHYHILRILTQDLRNDLAKLQSMNRETRDTWLWKAFVGSLSVVHAQPFLCDNRLDCILEELSSFIRGWAKITGFVAWSEARKSLSRIVWPIGSDREDMFESLWARLA</sequence>
<dbReference type="HOGENOM" id="CLU_029465_1_0_1"/>
<proteinExistence type="predicted"/>
<dbReference type="KEGG" id="cfj:CFIO01_10128"/>
<evidence type="ECO:0000256" key="1">
    <source>
        <dbReference type="SAM" id="MobiDB-lite"/>
    </source>
</evidence>
<feature type="compositionally biased region" description="Polar residues" evidence="1">
    <location>
        <begin position="171"/>
        <end position="183"/>
    </location>
</feature>
<name>A0A010QL01_9PEZI</name>
<reference evidence="3 4" key="1">
    <citation type="submission" date="2014-02" db="EMBL/GenBank/DDBJ databases">
        <title>The genome sequence of Colletotrichum fioriniae PJ7.</title>
        <authorList>
            <person name="Baroncelli R."/>
            <person name="Thon M.R."/>
        </authorList>
    </citation>
    <scope>NUCLEOTIDE SEQUENCE [LARGE SCALE GENOMIC DNA]</scope>
    <source>
        <strain evidence="3 4">PJ7</strain>
    </source>
</reference>
<dbReference type="EMBL" id="JARH01000726">
    <property type="protein sequence ID" value="EXF77355.1"/>
    <property type="molecule type" value="Genomic_DNA"/>
</dbReference>
<feature type="region of interest" description="Disordered" evidence="1">
    <location>
        <begin position="171"/>
        <end position="200"/>
    </location>
</feature>
<dbReference type="OrthoDB" id="5419315at2759"/>
<evidence type="ECO:0000256" key="2">
    <source>
        <dbReference type="SAM" id="Phobius"/>
    </source>
</evidence>
<organism evidence="3 4">
    <name type="scientific">Colletotrichum fioriniae PJ7</name>
    <dbReference type="NCBI Taxonomy" id="1445577"/>
    <lineage>
        <taxon>Eukaryota</taxon>
        <taxon>Fungi</taxon>
        <taxon>Dikarya</taxon>
        <taxon>Ascomycota</taxon>
        <taxon>Pezizomycotina</taxon>
        <taxon>Sordariomycetes</taxon>
        <taxon>Hypocreomycetidae</taxon>
        <taxon>Glomerellales</taxon>
        <taxon>Glomerellaceae</taxon>
        <taxon>Colletotrichum</taxon>
        <taxon>Colletotrichum acutatum species complex</taxon>
    </lineage>
</organism>
<comment type="caution">
    <text evidence="3">The sequence shown here is derived from an EMBL/GenBank/DDBJ whole genome shotgun (WGS) entry which is preliminary data.</text>
</comment>
<protein>
    <submittedName>
        <fullName evidence="3">Uncharacterized protein</fullName>
    </submittedName>
</protein>
<feature type="compositionally biased region" description="Basic and acidic residues" evidence="1">
    <location>
        <begin position="187"/>
        <end position="200"/>
    </location>
</feature>